<dbReference type="EC" id="3.1.3.89" evidence="5"/>
<evidence type="ECO:0000256" key="1">
    <source>
        <dbReference type="ARBA" id="ARBA00001638"/>
    </source>
</evidence>
<keyword evidence="6" id="KW-0479">Metal-binding</keyword>
<dbReference type="PANTHER" id="PTHR11845:SF13">
    <property type="entry name" value="5'-DEOXYNUCLEOTIDASE HDDC2"/>
    <property type="match status" value="1"/>
</dbReference>
<dbReference type="SUPFAM" id="SSF109604">
    <property type="entry name" value="HD-domain/PDEase-like"/>
    <property type="match status" value="1"/>
</dbReference>
<dbReference type="STRING" id="1519643.SAMN06295933_2630"/>
<name>A0A1X7E4L4_9BACT</name>
<comment type="cofactor">
    <cofactor evidence="2">
        <name>Mn(2+)</name>
        <dbReference type="ChEBI" id="CHEBI:29035"/>
    </cofactor>
</comment>
<comment type="catalytic activity">
    <reaction evidence="1">
        <text>a 2'-deoxyribonucleoside 5'-phosphate + H2O = a 2'-deoxyribonucleoside + phosphate</text>
        <dbReference type="Rhea" id="RHEA:36167"/>
        <dbReference type="ChEBI" id="CHEBI:15377"/>
        <dbReference type="ChEBI" id="CHEBI:18274"/>
        <dbReference type="ChEBI" id="CHEBI:43474"/>
        <dbReference type="ChEBI" id="CHEBI:65317"/>
        <dbReference type="EC" id="3.1.3.89"/>
    </reaction>
</comment>
<accession>A0A1X7E4L4</accession>
<evidence type="ECO:0000256" key="2">
    <source>
        <dbReference type="ARBA" id="ARBA00001936"/>
    </source>
</evidence>
<evidence type="ECO:0000313" key="10">
    <source>
        <dbReference type="Proteomes" id="UP000192906"/>
    </source>
</evidence>
<dbReference type="SMART" id="SM00471">
    <property type="entry name" value="HDc"/>
    <property type="match status" value="1"/>
</dbReference>
<dbReference type="InterPro" id="IPR039356">
    <property type="entry name" value="YfbR/HDDC2"/>
</dbReference>
<dbReference type="GO" id="GO:0002953">
    <property type="term" value="F:5'-deoxynucleotidase activity"/>
    <property type="evidence" value="ECO:0007669"/>
    <property type="project" value="UniProtKB-EC"/>
</dbReference>
<dbReference type="AlphaFoldDB" id="A0A1X7E4L4"/>
<comment type="subunit">
    <text evidence="4">Homodimer.</text>
</comment>
<evidence type="ECO:0000256" key="5">
    <source>
        <dbReference type="ARBA" id="ARBA00012964"/>
    </source>
</evidence>
<keyword evidence="10" id="KW-1185">Reference proteome</keyword>
<dbReference type="InterPro" id="IPR006674">
    <property type="entry name" value="HD_domain"/>
</dbReference>
<feature type="domain" description="HD/PDEase" evidence="8">
    <location>
        <begin position="37"/>
        <end position="148"/>
    </location>
</feature>
<evidence type="ECO:0000256" key="6">
    <source>
        <dbReference type="ARBA" id="ARBA00022723"/>
    </source>
</evidence>
<dbReference type="Gene3D" id="1.10.3210.10">
    <property type="entry name" value="Hypothetical protein af1432"/>
    <property type="match status" value="1"/>
</dbReference>
<dbReference type="GO" id="GO:0005737">
    <property type="term" value="C:cytoplasm"/>
    <property type="evidence" value="ECO:0007669"/>
    <property type="project" value="TreeGrafter"/>
</dbReference>
<dbReference type="InterPro" id="IPR003607">
    <property type="entry name" value="HD/PDEase_dom"/>
</dbReference>
<evidence type="ECO:0000259" key="8">
    <source>
        <dbReference type="SMART" id="SM00471"/>
    </source>
</evidence>
<dbReference type="Proteomes" id="UP000192906">
    <property type="component" value="Unassembled WGS sequence"/>
</dbReference>
<dbReference type="GO" id="GO:0046872">
    <property type="term" value="F:metal ion binding"/>
    <property type="evidence" value="ECO:0007669"/>
    <property type="project" value="UniProtKB-KW"/>
</dbReference>
<evidence type="ECO:0000256" key="4">
    <source>
        <dbReference type="ARBA" id="ARBA00011738"/>
    </source>
</evidence>
<dbReference type="PANTHER" id="PTHR11845">
    <property type="entry name" value="5'-DEOXYNUCLEOTIDASE HDDC2"/>
    <property type="match status" value="1"/>
</dbReference>
<evidence type="ECO:0000256" key="7">
    <source>
        <dbReference type="ARBA" id="ARBA00022801"/>
    </source>
</evidence>
<gene>
    <name evidence="9" type="ORF">SAMN06295933_2630</name>
</gene>
<comment type="cofactor">
    <cofactor evidence="3">
        <name>Co(2+)</name>
        <dbReference type="ChEBI" id="CHEBI:48828"/>
    </cofactor>
</comment>
<evidence type="ECO:0000313" key="9">
    <source>
        <dbReference type="EMBL" id="SMF27262.1"/>
    </source>
</evidence>
<reference evidence="10" key="1">
    <citation type="submission" date="2017-04" db="EMBL/GenBank/DDBJ databases">
        <authorList>
            <person name="Varghese N."/>
            <person name="Submissions S."/>
        </authorList>
    </citation>
    <scope>NUCLEOTIDE SEQUENCE [LARGE SCALE GENOMIC DNA]</scope>
    <source>
        <strain evidence="10">K3S</strain>
    </source>
</reference>
<evidence type="ECO:0000256" key="3">
    <source>
        <dbReference type="ARBA" id="ARBA00001941"/>
    </source>
</evidence>
<proteinExistence type="predicted"/>
<dbReference type="Pfam" id="PF13023">
    <property type="entry name" value="HD_3"/>
    <property type="match status" value="1"/>
</dbReference>
<dbReference type="RefSeq" id="WP_085102941.1">
    <property type="nucleotide sequence ID" value="NZ_FWZU01000004.1"/>
</dbReference>
<protein>
    <recommendedName>
        <fullName evidence="5">5'-deoxynucleotidase</fullName>
        <ecNumber evidence="5">3.1.3.89</ecNumber>
    </recommendedName>
</protein>
<keyword evidence="7 9" id="KW-0378">Hydrolase</keyword>
<dbReference type="EMBL" id="FWZU01000004">
    <property type="protein sequence ID" value="SMF27262.1"/>
    <property type="molecule type" value="Genomic_DNA"/>
</dbReference>
<sequence length="209" mass="24216">MKNIKSRDRMTRLADFLFEVGMLRKTPRTGYQFLGTGSESVADHSYRVAVLGYVLADMAEADMARTVFMCLFHDLHEARTADFNYVNQMYNKSSRNKALRHTLAGTGLENKIFPHWEELEKSKSIESLLAQDADQIDFILNLKEEHDMGNPYAASWMESALKRLRTDQGKELAETISKTDHKDWWYIGPPASWWENRDGLEDEDENKED</sequence>
<organism evidence="9 10">
    <name type="scientific">Desulfovibrio gilichinskyi</name>
    <dbReference type="NCBI Taxonomy" id="1519643"/>
    <lineage>
        <taxon>Bacteria</taxon>
        <taxon>Pseudomonadati</taxon>
        <taxon>Thermodesulfobacteriota</taxon>
        <taxon>Desulfovibrionia</taxon>
        <taxon>Desulfovibrionales</taxon>
        <taxon>Desulfovibrionaceae</taxon>
        <taxon>Desulfovibrio</taxon>
    </lineage>
</organism>